<feature type="region of interest" description="Disordered" evidence="2">
    <location>
        <begin position="1080"/>
        <end position="1117"/>
    </location>
</feature>
<dbReference type="PROSITE" id="PS50297">
    <property type="entry name" value="ANK_REP_REGION"/>
    <property type="match status" value="1"/>
</dbReference>
<dbReference type="SUPFAM" id="SSF48403">
    <property type="entry name" value="Ankyrin repeat"/>
    <property type="match status" value="1"/>
</dbReference>
<dbReference type="OrthoDB" id="2123378at2759"/>
<evidence type="ECO:0000256" key="1">
    <source>
        <dbReference type="PROSITE-ProRule" id="PRU00023"/>
    </source>
</evidence>
<feature type="compositionally biased region" description="Polar residues" evidence="2">
    <location>
        <begin position="318"/>
        <end position="332"/>
    </location>
</feature>
<feature type="region of interest" description="Disordered" evidence="2">
    <location>
        <begin position="359"/>
        <end position="397"/>
    </location>
</feature>
<dbReference type="PROSITE" id="PS50088">
    <property type="entry name" value="ANK_REPEAT"/>
    <property type="match status" value="1"/>
</dbReference>
<feature type="compositionally biased region" description="Low complexity" evidence="2">
    <location>
        <begin position="1080"/>
        <end position="1089"/>
    </location>
</feature>
<feature type="compositionally biased region" description="Low complexity" evidence="2">
    <location>
        <begin position="1023"/>
        <end position="1053"/>
    </location>
</feature>
<feature type="region of interest" description="Disordered" evidence="2">
    <location>
        <begin position="790"/>
        <end position="809"/>
    </location>
</feature>
<evidence type="ECO:0000313" key="3">
    <source>
        <dbReference type="EMBL" id="RUP45490.1"/>
    </source>
</evidence>
<feature type="region of interest" description="Disordered" evidence="2">
    <location>
        <begin position="818"/>
        <end position="837"/>
    </location>
</feature>
<evidence type="ECO:0000313" key="4">
    <source>
        <dbReference type="Proteomes" id="UP000268093"/>
    </source>
</evidence>
<organism evidence="3 4">
    <name type="scientific">Jimgerdemannia flammicorona</name>
    <dbReference type="NCBI Taxonomy" id="994334"/>
    <lineage>
        <taxon>Eukaryota</taxon>
        <taxon>Fungi</taxon>
        <taxon>Fungi incertae sedis</taxon>
        <taxon>Mucoromycota</taxon>
        <taxon>Mucoromycotina</taxon>
        <taxon>Endogonomycetes</taxon>
        <taxon>Endogonales</taxon>
        <taxon>Endogonaceae</taxon>
        <taxon>Jimgerdemannia</taxon>
    </lineage>
</organism>
<feature type="region of interest" description="Disordered" evidence="2">
    <location>
        <begin position="433"/>
        <end position="521"/>
    </location>
</feature>
<feature type="compositionally biased region" description="Low complexity" evidence="2">
    <location>
        <begin position="367"/>
        <end position="382"/>
    </location>
</feature>
<dbReference type="Pfam" id="PF00023">
    <property type="entry name" value="Ank"/>
    <property type="match status" value="1"/>
</dbReference>
<feature type="compositionally biased region" description="Low complexity" evidence="2">
    <location>
        <begin position="964"/>
        <end position="982"/>
    </location>
</feature>
<sequence length="1310" mass="142873">MIPSGRYLTFAIQALRFHSCRPFACPCLRFGKSLPPFWKNPSRRGKATLHNLIQKKQTISSFRNLRGFTSTSNFVVTTMTNMTNTNQTQWFRAVHDADVQLLRQLHGSDPQLVSVQHADLVPYDPLMRSEATRLLGPDTSRMTGLQYALIHFDAEDPQPSLMRKTEDLITLRKNVVQFLIEASTANDLNAYRWGSDNTALHLASFLGEITIVQDLLTHGANPALQNGFGQTARDVALDDETRVVFDNFDPNIPSANKLSLMIDDFVHSPYLADSNNEDPTPPRKAHAQSLPLPQSKEAIAALRQNSLVSNSVFLNGSTTSPNASTTSLNGTTVAPGATKRPNYSSANRFNELRQLAESTVAPVPTQSVSAPVRARSSSVSAPTVQSEDEQPRLDAAKSVRKSETAALAKKSAVRNNPFVRSVEDLTSAAKAAVSTSTKEETSTAGSTPKPSGFSVLRQNSLVSNSVFKRQPPTVTTDASKIVPALANTEQKPDKEDVPKPDDKQWTDEPQDIVTVNEKGSTATDLQAATIEIAGLPIATPDRNIQPPPYSPPTSDSMTSRSPRSILRAKRDPPSLHRSGSGRARGPRAFRPMPHRVADPRKTVTWNEMAEVREIVELDAEGEGENEDEDEEDEDLFDWSSDDSFFSDEEAEYYRQQEEEEIEMVRRLQAEEGLVRKVGWEIGSVEGSGIKSGNVSGAEEVDEETIDEEKQQVQEPEPIKEDDTIETKINQVADLDVMAHASVEETIPTIDEKQSHPDAVVPDFLPTYPDPAIATPHSEIAEWGFGDVDNDAENLDFDRSKAGSNPRIQRSDVLSRLAEWRRSKTDEPPSPLTLKARPLVQQPSIVAVTGETDGKKVHGIFNKLLQKASGGLKRTGSWGTLRSNNASVATLDRVVSPLAPKPQQKQQEDRPSPLAHEVQPSPSVSHEGSTRSVRSSISLTTTSVDPTPVAVVQHRSPTPSPSPSPSQSLTTSPSPVRSASSSSYDLGRISSATSMTSLEPEPETRPTSPKLSSVTLQQRSPTLSPVLSPNPVRSSSSSSRASTSSDVSAFSRSSAGFADPVTIPIVIGKGAAATTAIAISTTTSRSSPPRMDSMTNGSLPSLVADASGESLGSSVDERSIKHRSLGDLMEWKRLKEEDNEDGDDEGEDDADGSDVKIVECEEGDMFSTNKRYTYTEGSISKLELEALRRRDFLLELPGRQSNGFEKTLLESIGGEHGPSWKVAQDAQRGGTFTKSRRVPASKAPAVKPATVKSNEPAGRLYVKVMRVADIGVPMPKDPTFVRCVLNDGRYEHFSRYTQLGRNVGIEQEFQM</sequence>
<feature type="region of interest" description="Disordered" evidence="2">
    <location>
        <begin position="616"/>
        <end position="642"/>
    </location>
</feature>
<name>A0A433D3R6_9FUNG</name>
<feature type="compositionally biased region" description="Polar residues" evidence="2">
    <location>
        <begin position="552"/>
        <end position="562"/>
    </location>
</feature>
<feature type="compositionally biased region" description="Polar residues" evidence="2">
    <location>
        <begin position="919"/>
        <end position="944"/>
    </location>
</feature>
<feature type="region of interest" description="Disordered" evidence="2">
    <location>
        <begin position="318"/>
        <end position="343"/>
    </location>
</feature>
<feature type="compositionally biased region" description="Basic and acidic residues" evidence="2">
    <location>
        <begin position="707"/>
        <end position="725"/>
    </location>
</feature>
<feature type="repeat" description="ANK" evidence="1">
    <location>
        <begin position="195"/>
        <end position="227"/>
    </location>
</feature>
<keyword evidence="1" id="KW-0040">ANK repeat</keyword>
<dbReference type="Gene3D" id="1.25.40.20">
    <property type="entry name" value="Ankyrin repeat-containing domain"/>
    <property type="match status" value="1"/>
</dbReference>
<dbReference type="InterPro" id="IPR002110">
    <property type="entry name" value="Ankyrin_rpt"/>
</dbReference>
<comment type="caution">
    <text evidence="3">The sequence shown here is derived from an EMBL/GenBank/DDBJ whole genome shotgun (WGS) entry which is preliminary data.</text>
</comment>
<feature type="compositionally biased region" description="Polar residues" evidence="2">
    <location>
        <begin position="1004"/>
        <end position="1022"/>
    </location>
</feature>
<evidence type="ECO:0000256" key="2">
    <source>
        <dbReference type="SAM" id="MobiDB-lite"/>
    </source>
</evidence>
<feature type="compositionally biased region" description="Polar residues" evidence="2">
    <location>
        <begin position="456"/>
        <end position="478"/>
    </location>
</feature>
<feature type="compositionally biased region" description="Acidic residues" evidence="2">
    <location>
        <begin position="1136"/>
        <end position="1151"/>
    </location>
</feature>
<feature type="region of interest" description="Disordered" evidence="2">
    <location>
        <begin position="1132"/>
        <end position="1152"/>
    </location>
</feature>
<dbReference type="Proteomes" id="UP000268093">
    <property type="component" value="Unassembled WGS sequence"/>
</dbReference>
<gene>
    <name evidence="3" type="ORF">BC936DRAFT_148106</name>
</gene>
<reference evidence="3 4" key="1">
    <citation type="journal article" date="2018" name="New Phytol.">
        <title>Phylogenomics of Endogonaceae and evolution of mycorrhizas within Mucoromycota.</title>
        <authorList>
            <person name="Chang Y."/>
            <person name="Desiro A."/>
            <person name="Na H."/>
            <person name="Sandor L."/>
            <person name="Lipzen A."/>
            <person name="Clum A."/>
            <person name="Barry K."/>
            <person name="Grigoriev I.V."/>
            <person name="Martin F.M."/>
            <person name="Stajich J.E."/>
            <person name="Smith M.E."/>
            <person name="Bonito G."/>
            <person name="Spatafora J.W."/>
        </authorList>
    </citation>
    <scope>NUCLEOTIDE SEQUENCE [LARGE SCALE GENOMIC DNA]</scope>
    <source>
        <strain evidence="3 4">GMNB39</strain>
    </source>
</reference>
<proteinExistence type="predicted"/>
<dbReference type="InterPro" id="IPR036770">
    <property type="entry name" value="Ankyrin_rpt-contain_sf"/>
</dbReference>
<protein>
    <submittedName>
        <fullName evidence="3">Uncharacterized protein</fullName>
    </submittedName>
</protein>
<keyword evidence="4" id="KW-1185">Reference proteome</keyword>
<feature type="region of interest" description="Disordered" evidence="2">
    <location>
        <begin position="533"/>
        <end position="604"/>
    </location>
</feature>
<dbReference type="EMBL" id="RBNI01007201">
    <property type="protein sequence ID" value="RUP45490.1"/>
    <property type="molecule type" value="Genomic_DNA"/>
</dbReference>
<feature type="compositionally biased region" description="Basic and acidic residues" evidence="2">
    <location>
        <begin position="490"/>
        <end position="506"/>
    </location>
</feature>
<feature type="compositionally biased region" description="Low complexity" evidence="2">
    <location>
        <begin position="577"/>
        <end position="591"/>
    </location>
</feature>
<feature type="region of interest" description="Disordered" evidence="2">
    <location>
        <begin position="685"/>
        <end position="725"/>
    </location>
</feature>
<accession>A0A433D3R6</accession>
<feature type="region of interest" description="Disordered" evidence="2">
    <location>
        <begin position="891"/>
        <end position="1053"/>
    </location>
</feature>